<organism evidence="7 8">
    <name type="scientific">Rhizopus stolonifer</name>
    <name type="common">Rhizopus nigricans</name>
    <dbReference type="NCBI Taxonomy" id="4846"/>
    <lineage>
        <taxon>Eukaryota</taxon>
        <taxon>Fungi</taxon>
        <taxon>Fungi incertae sedis</taxon>
        <taxon>Mucoromycota</taxon>
        <taxon>Mucoromycotina</taxon>
        <taxon>Mucoromycetes</taxon>
        <taxon>Mucorales</taxon>
        <taxon>Mucorineae</taxon>
        <taxon>Rhizopodaceae</taxon>
        <taxon>Rhizopus</taxon>
    </lineage>
</organism>
<keyword evidence="4" id="KW-0963">Cytoplasm</keyword>
<keyword evidence="8" id="KW-1185">Reference proteome</keyword>
<evidence type="ECO:0000256" key="2">
    <source>
        <dbReference type="ARBA" id="ARBA00004496"/>
    </source>
</evidence>
<dbReference type="Pfam" id="PF04969">
    <property type="entry name" value="CS"/>
    <property type="match status" value="1"/>
</dbReference>
<dbReference type="GO" id="GO:0005634">
    <property type="term" value="C:nucleus"/>
    <property type="evidence" value="ECO:0007669"/>
    <property type="project" value="UniProtKB-SubCell"/>
</dbReference>
<evidence type="ECO:0000259" key="6">
    <source>
        <dbReference type="PROSITE" id="PS51203"/>
    </source>
</evidence>
<dbReference type="InterPro" id="IPR008978">
    <property type="entry name" value="HSP20-like_chaperone"/>
</dbReference>
<feature type="non-terminal residue" evidence="7">
    <location>
        <position position="1"/>
    </location>
</feature>
<protein>
    <recommendedName>
        <fullName evidence="3">NudC domain-containing protein 1</fullName>
    </recommendedName>
</protein>
<proteinExistence type="predicted"/>
<dbReference type="InterPro" id="IPR037895">
    <property type="entry name" value="NUDCD1"/>
</dbReference>
<comment type="caution">
    <text evidence="7">The sequence shown here is derived from an EMBL/GenBank/DDBJ whole genome shotgun (WGS) entry which is preliminary data.</text>
</comment>
<dbReference type="SUPFAM" id="SSF49764">
    <property type="entry name" value="HSP20-like chaperones"/>
    <property type="match status" value="1"/>
</dbReference>
<sequence>LNPKFENYKLQPCIEVTTVSRSSLLEAGIQLRNESLNDHNRLGFRDLQARVRQNHLFYGYLLDENRSSSFIVDHEYQLHMLVYDKQTKASEFYYISQLIKPIGSVPSYCDPNEDVPIEPQSCSVVTISHGLILASNGAGDIELIGVEEKNGKIQSSSLGTACYTGVGDEGIQPVPCYLLTARQIQNKVTLIVYSRAASKSTEFNIATLEMEIPTKLTKDESLILHTMHIQTGPEVPVYCTITPSGRCILASETRYSQAQTKDEEEMELDEPVKTPVYKWSQEGADITLWFHLPPNTPKSSINCKFLHDHLSLIVQDTAITFPFRKLWSQIRADECVWTIDSNKQQLTLFLTKADENTRWPQLFDKDDHVSETLSVGQLSEINTSLAKFTSDDDNQFLKAAQHPAATDMDEDIDESGQPVVFGVYNSQGRQVQTFSSEAYRWIGQSFAGQSLGSVCLGLDVDGLVFGLSEQEGLVQIEHCATLDAFSFVQASKRDARYILHDPSLYFTCIIESTRNIYIYFHHDDKRTVESQTLVDLTLGENVDVIGAQLVTKNTLMVLTETQVITIQLD</sequence>
<evidence type="ECO:0000256" key="1">
    <source>
        <dbReference type="ARBA" id="ARBA00004123"/>
    </source>
</evidence>
<evidence type="ECO:0000256" key="5">
    <source>
        <dbReference type="ARBA" id="ARBA00023242"/>
    </source>
</evidence>
<dbReference type="InterPro" id="IPR007052">
    <property type="entry name" value="CS_dom"/>
</dbReference>
<dbReference type="STRING" id="4846.A0A367KLB6"/>
<accession>A0A367KLB6</accession>
<reference evidence="7 8" key="1">
    <citation type="journal article" date="2018" name="G3 (Bethesda)">
        <title>Phylogenetic and Phylogenomic Definition of Rhizopus Species.</title>
        <authorList>
            <person name="Gryganskyi A.P."/>
            <person name="Golan J."/>
            <person name="Dolatabadi S."/>
            <person name="Mondo S."/>
            <person name="Robb S."/>
            <person name="Idnurm A."/>
            <person name="Muszewska A."/>
            <person name="Steczkiewicz K."/>
            <person name="Masonjones S."/>
            <person name="Liao H.L."/>
            <person name="Gajdeczka M.T."/>
            <person name="Anike F."/>
            <person name="Vuek A."/>
            <person name="Anishchenko I.M."/>
            <person name="Voigt K."/>
            <person name="de Hoog G.S."/>
            <person name="Smith M.E."/>
            <person name="Heitman J."/>
            <person name="Vilgalys R."/>
            <person name="Stajich J.E."/>
        </authorList>
    </citation>
    <scope>NUCLEOTIDE SEQUENCE [LARGE SCALE GENOMIC DNA]</scope>
    <source>
        <strain evidence="7 8">LSU 92-RS-03</strain>
    </source>
</reference>
<evidence type="ECO:0000256" key="4">
    <source>
        <dbReference type="ARBA" id="ARBA00022490"/>
    </source>
</evidence>
<dbReference type="OrthoDB" id="428655at2759"/>
<gene>
    <name evidence="7" type="ORF">CU098_000723</name>
</gene>
<dbReference type="PANTHER" id="PTHR21664">
    <property type="entry name" value="CHRONIC MYELOGENOUS LEUKEMIA TUMOR ANTIGEN 66"/>
    <property type="match status" value="1"/>
</dbReference>
<dbReference type="Proteomes" id="UP000253551">
    <property type="component" value="Unassembled WGS sequence"/>
</dbReference>
<evidence type="ECO:0000313" key="8">
    <source>
        <dbReference type="Proteomes" id="UP000253551"/>
    </source>
</evidence>
<evidence type="ECO:0000313" key="7">
    <source>
        <dbReference type="EMBL" id="RCI02931.1"/>
    </source>
</evidence>
<feature type="domain" description="CS" evidence="6">
    <location>
        <begin position="272"/>
        <end position="363"/>
    </location>
</feature>
<dbReference type="Gene3D" id="2.60.40.790">
    <property type="match status" value="1"/>
</dbReference>
<dbReference type="AlphaFoldDB" id="A0A367KLB6"/>
<dbReference type="EMBL" id="PJQM01001206">
    <property type="protein sequence ID" value="RCI02931.1"/>
    <property type="molecule type" value="Genomic_DNA"/>
</dbReference>
<comment type="subcellular location">
    <subcellularLocation>
        <location evidence="2">Cytoplasm</location>
    </subcellularLocation>
    <subcellularLocation>
        <location evidence="1">Nucleus</location>
    </subcellularLocation>
</comment>
<keyword evidence="5" id="KW-0539">Nucleus</keyword>
<dbReference type="GO" id="GO:0005737">
    <property type="term" value="C:cytoplasm"/>
    <property type="evidence" value="ECO:0007669"/>
    <property type="project" value="UniProtKB-SubCell"/>
</dbReference>
<dbReference type="PROSITE" id="PS51203">
    <property type="entry name" value="CS"/>
    <property type="match status" value="1"/>
</dbReference>
<dbReference type="CDD" id="cd06467">
    <property type="entry name" value="p23_NUDC_like"/>
    <property type="match status" value="1"/>
</dbReference>
<name>A0A367KLB6_RHIST</name>
<evidence type="ECO:0000256" key="3">
    <source>
        <dbReference type="ARBA" id="ARBA00018915"/>
    </source>
</evidence>
<dbReference type="PANTHER" id="PTHR21664:SF1">
    <property type="entry name" value="NUDC DOMAIN-CONTAINING PROTEIN 1"/>
    <property type="match status" value="1"/>
</dbReference>